<evidence type="ECO:0000313" key="3">
    <source>
        <dbReference type="Proteomes" id="UP000248925"/>
    </source>
</evidence>
<keyword evidence="1" id="KW-1133">Transmembrane helix</keyword>
<protein>
    <recommendedName>
        <fullName evidence="4">DUF3971 domain-containing protein</fullName>
    </recommendedName>
</protein>
<accession>A0A2W4CJV1</accession>
<proteinExistence type="predicted"/>
<name>A0A2W4CJV1_9HYPH</name>
<dbReference type="Proteomes" id="UP000248925">
    <property type="component" value="Unassembled WGS sequence"/>
</dbReference>
<dbReference type="OrthoDB" id="7161641at2"/>
<organism evidence="2 3">
    <name type="scientific">Rhizobium tubonense</name>
    <dbReference type="NCBI Taxonomy" id="484088"/>
    <lineage>
        <taxon>Bacteria</taxon>
        <taxon>Pseudomonadati</taxon>
        <taxon>Pseudomonadota</taxon>
        <taxon>Alphaproteobacteria</taxon>
        <taxon>Hyphomicrobiales</taxon>
        <taxon>Rhizobiaceae</taxon>
        <taxon>Rhizobium/Agrobacterium group</taxon>
        <taxon>Rhizobium</taxon>
    </lineage>
</organism>
<gene>
    <name evidence="2" type="ORF">CPY51_16860</name>
</gene>
<reference evidence="2 3" key="1">
    <citation type="journal article" date="2018" name="Sci. Rep.">
        <title>Rhizobium tumorigenes sp. nov., a novel plant tumorigenic bacterium isolated from cane gall tumors on thornless blackberry.</title>
        <authorList>
            <person name="Kuzmanovi N."/>
            <person name="Smalla K."/>
            <person name="Gronow S."/>
            <person name="PuBawska J."/>
        </authorList>
    </citation>
    <scope>NUCLEOTIDE SEQUENCE [LARGE SCALE GENOMIC DNA]</scope>
    <source>
        <strain evidence="2 3">CCBAU 85046</strain>
    </source>
</reference>
<keyword evidence="3" id="KW-1185">Reference proteome</keyword>
<dbReference type="AlphaFoldDB" id="A0A2W4CJV1"/>
<keyword evidence="1" id="KW-0812">Transmembrane</keyword>
<evidence type="ECO:0000313" key="2">
    <source>
        <dbReference type="EMBL" id="PZM13172.1"/>
    </source>
</evidence>
<keyword evidence="1" id="KW-0472">Membrane</keyword>
<evidence type="ECO:0008006" key="4">
    <source>
        <dbReference type="Google" id="ProtNLM"/>
    </source>
</evidence>
<dbReference type="EMBL" id="PCDP01000036">
    <property type="protein sequence ID" value="PZM13172.1"/>
    <property type="molecule type" value="Genomic_DNA"/>
</dbReference>
<evidence type="ECO:0000256" key="1">
    <source>
        <dbReference type="SAM" id="Phobius"/>
    </source>
</evidence>
<feature type="transmembrane region" description="Helical" evidence="1">
    <location>
        <begin position="83"/>
        <end position="105"/>
    </location>
</feature>
<sequence length="1171" mass="125371">MSPVDIYYRYIAKRYVVQPRHGVTRKIAKDIKGRIGVIRGEKVTFRKKDLVPLEDLPSSQVEDPMVVNCPPRRRRSQSHIWHVCRMTFVFGVFILLIIGAIVGTVESGVFDEPLSRKAQEALDAAIGPRYKAEVGTTVVRFTSHLRLALEARNVNVVDQESGKHLSTMGAVRMVLDPLALVEGRFVVVTVQASGIALDTALLPSGDPIDPANLRVDDIPVGIEEIFSNLDLLQHFAERGGTDAVEISGLALKIARQDGGAPLSVVVNKLTFTRPGPNSLDLKGQLSIDGAVATLDVIARQEADRPSSLTATLSHLDLTPLTLAYDALGQPRQGINSFADVTVTAVRGSDSVQPKLKASIDLKPGQIYMDRDRQDLSGASINLAYNPDHKTLEIDKSVARFQATTVPFTGALIDLDRIDPTAEKGFGVDFLISGGSAAPVASGEAPLSFDGQANGRYMSAAKELQLDKVGIITPLGSLFGSLHMRLRPGSPEISFAAQADTLQTAAVKQLWPFWMAPKARTWAQTNLFGGTITNGTISVFIPEGKLAQAAKTGDMRLAANELHIAFDIAGTRLNVPGEIPPIRDTVGHFDLSGPTVKVDIASGTSYFASGRSAALGPSTFFIPETHDKPLMAQMKLAVSGTGDAIGELLTFKPLRVLQRTEFKPEDFNGKIQADVQATIGLVDEQKPPPPVWKATLHLDDVDVLRPFDGRRIFNLNGRIDADPQQVHLNADAQIDGVPAKIDMIEPTEANSGVKRQRVITATLTDQQRDKVMPGLSDIVNGPVALTLTRIDDDRQNVKIDLTKASLTMPVIGWSKGSGISASAEFEASGPPDQTSLKNFSLKGDGFGANGDLVVSKGGLSSADFSSVKLSGIDDFALAVKRGKGSYDVSVSGDSADVRPILARMKSPSGGVDNAAVDVTVHAKLDKVVGFNDESIGNFKALFAISDGHVTAADLSGVTRSGEAVVSEMTKGGANGTIHVTSGDAGAIARFADIYRHMRGGLLNLSLRSTGEDSWDGSLDIRRFSITNEKRLQSIVSTPSGRNGQSLNSAVKQNIDTSAQNFQRAFARLFVRKGVVAIENGVVRGDQVGATFQGTVKDKNGNTDMTGTFMPAYGLNRLFAELPIIGFILGNGSDRGLIGITFKLTGDFDAPNLQINPLSIIAPGVFRQIFEFQ</sequence>
<comment type="caution">
    <text evidence="2">The sequence shown here is derived from an EMBL/GenBank/DDBJ whole genome shotgun (WGS) entry which is preliminary data.</text>
</comment>